<name>A0A6P5EE21_ANACO</name>
<dbReference type="InterPro" id="IPR044693">
    <property type="entry name" value="SGO_plant"/>
</dbReference>
<dbReference type="GO" id="GO:0034090">
    <property type="term" value="P:maintenance of meiotic sister chromatid cohesion"/>
    <property type="evidence" value="ECO:0007669"/>
    <property type="project" value="InterPro"/>
</dbReference>
<keyword evidence="5" id="KW-1185">Reference proteome</keyword>
<reference evidence="6" key="2">
    <citation type="submission" date="2025-08" db="UniProtKB">
        <authorList>
            <consortium name="RefSeq"/>
        </authorList>
    </citation>
    <scope>IDENTIFICATION</scope>
    <source>
        <tissue evidence="6">Leaf</tissue>
    </source>
</reference>
<evidence type="ECO:0000259" key="4">
    <source>
        <dbReference type="Pfam" id="PF07557"/>
    </source>
</evidence>
<feature type="compositionally biased region" description="Basic and acidic residues" evidence="3">
    <location>
        <begin position="283"/>
        <end position="296"/>
    </location>
</feature>
<dbReference type="AlphaFoldDB" id="A0A6P5EE21"/>
<dbReference type="GeneID" id="109703545"/>
<evidence type="ECO:0000256" key="3">
    <source>
        <dbReference type="SAM" id="MobiDB-lite"/>
    </source>
</evidence>
<dbReference type="GO" id="GO:0000775">
    <property type="term" value="C:chromosome, centromeric region"/>
    <property type="evidence" value="ECO:0007669"/>
    <property type="project" value="InterPro"/>
</dbReference>
<feature type="region of interest" description="Disordered" evidence="3">
    <location>
        <begin position="272"/>
        <end position="296"/>
    </location>
</feature>
<dbReference type="InterPro" id="IPR011515">
    <property type="entry name" value="Shugoshin_C"/>
</dbReference>
<feature type="compositionally biased region" description="Basic and acidic residues" evidence="3">
    <location>
        <begin position="364"/>
        <end position="377"/>
    </location>
</feature>
<keyword evidence="2" id="KW-0159">Chromosome partition</keyword>
<dbReference type="Proteomes" id="UP000515123">
    <property type="component" value="Linkage group 25"/>
</dbReference>
<proteinExistence type="inferred from homology"/>
<protein>
    <submittedName>
        <fullName evidence="6">Shugoshin-1-like isoform X1</fullName>
    </submittedName>
</protein>
<evidence type="ECO:0000313" key="6">
    <source>
        <dbReference type="RefSeq" id="XP_020079785.1"/>
    </source>
</evidence>
<dbReference type="RefSeq" id="XP_020079785.1">
    <property type="nucleotide sequence ID" value="XM_020224196.1"/>
</dbReference>
<feature type="compositionally biased region" description="Polar residues" evidence="3">
    <location>
        <begin position="319"/>
        <end position="332"/>
    </location>
</feature>
<accession>A0A6P5EE21</accession>
<organism evidence="5 6">
    <name type="scientific">Ananas comosus</name>
    <name type="common">Pineapple</name>
    <name type="synonym">Ananas ananas</name>
    <dbReference type="NCBI Taxonomy" id="4615"/>
    <lineage>
        <taxon>Eukaryota</taxon>
        <taxon>Viridiplantae</taxon>
        <taxon>Streptophyta</taxon>
        <taxon>Embryophyta</taxon>
        <taxon>Tracheophyta</taxon>
        <taxon>Spermatophyta</taxon>
        <taxon>Magnoliopsida</taxon>
        <taxon>Liliopsida</taxon>
        <taxon>Poales</taxon>
        <taxon>Bromeliaceae</taxon>
        <taxon>Bromelioideae</taxon>
        <taxon>Ananas</taxon>
    </lineage>
</organism>
<dbReference type="Pfam" id="PF07557">
    <property type="entry name" value="Shugoshin_C"/>
    <property type="match status" value="1"/>
</dbReference>
<comment type="similarity">
    <text evidence="1">Belongs to the shugoshin family.</text>
</comment>
<evidence type="ECO:0000256" key="2">
    <source>
        <dbReference type="ARBA" id="ARBA00022829"/>
    </source>
</evidence>
<gene>
    <name evidence="6" type="primary">LOC109703545</name>
</gene>
<sequence length="385" mass="43323">MERGPLLPHEIDENGGDAGNLRRKAIVAAGAITRKRLSDITNTGRRLESVGEDDDKENPKIAPCAGAKDYVELMKENTALMKLLAERNKIIEASNVELRKLRFAFQKAKQQNWQLAQANTQMLMELNLGKDRLKTLQHELACTTAVLRLKTLELEEKNKVNRQPSESVCFEVSAKLAHLKDSDVAAGASHLDGSKYFNPDRNCIGETQSSLPMAITHQEEAREEKKDRRKSLRRRSCSLKSESCESMEDSFKMEDSIIPDCSIIGEPLNEGRRKSLRSRSSKLKSESHESMEDSFKIEDTEVSSCSLFVEPLRKDNHTQLDSATPSCSNTIIEQGKSEDQKDANESSKLLEGARRSLSGRPLRRAAEKVSSYKEMSLKKKMRRVV</sequence>
<dbReference type="PANTHER" id="PTHR34373:SF9">
    <property type="entry name" value="SHUGOSHIN 2"/>
    <property type="match status" value="1"/>
</dbReference>
<feature type="compositionally biased region" description="Basic and acidic residues" evidence="3">
    <location>
        <begin position="335"/>
        <end position="345"/>
    </location>
</feature>
<feature type="domain" description="Shugoshin C-terminal" evidence="4">
    <location>
        <begin position="359"/>
        <end position="383"/>
    </location>
</feature>
<dbReference type="PANTHER" id="PTHR34373">
    <property type="entry name" value="SHUGOSHIN 2"/>
    <property type="match status" value="1"/>
</dbReference>
<dbReference type="OrthoDB" id="770508at2759"/>
<reference evidence="5" key="1">
    <citation type="journal article" date="2015" name="Nat. Genet.">
        <title>The pineapple genome and the evolution of CAM photosynthesis.</title>
        <authorList>
            <person name="Ming R."/>
            <person name="VanBuren R."/>
            <person name="Wai C.M."/>
            <person name="Tang H."/>
            <person name="Schatz M.C."/>
            <person name="Bowers J.E."/>
            <person name="Lyons E."/>
            <person name="Wang M.L."/>
            <person name="Chen J."/>
            <person name="Biggers E."/>
            <person name="Zhang J."/>
            <person name="Huang L."/>
            <person name="Zhang L."/>
            <person name="Miao W."/>
            <person name="Zhang J."/>
            <person name="Ye Z."/>
            <person name="Miao C."/>
            <person name="Lin Z."/>
            <person name="Wang H."/>
            <person name="Zhou H."/>
            <person name="Yim W.C."/>
            <person name="Priest H.D."/>
            <person name="Zheng C."/>
            <person name="Woodhouse M."/>
            <person name="Edger P.P."/>
            <person name="Guyot R."/>
            <person name="Guo H.B."/>
            <person name="Guo H."/>
            <person name="Zheng G."/>
            <person name="Singh R."/>
            <person name="Sharma A."/>
            <person name="Min X."/>
            <person name="Zheng Y."/>
            <person name="Lee H."/>
            <person name="Gurtowski J."/>
            <person name="Sedlazeck F.J."/>
            <person name="Harkess A."/>
            <person name="McKain M.R."/>
            <person name="Liao Z."/>
            <person name="Fang J."/>
            <person name="Liu J."/>
            <person name="Zhang X."/>
            <person name="Zhang Q."/>
            <person name="Hu W."/>
            <person name="Qin Y."/>
            <person name="Wang K."/>
            <person name="Chen L.Y."/>
            <person name="Shirley N."/>
            <person name="Lin Y.R."/>
            <person name="Liu L.Y."/>
            <person name="Hernandez A.G."/>
            <person name="Wright C.L."/>
            <person name="Bulone V."/>
            <person name="Tuskan G.A."/>
            <person name="Heath K."/>
            <person name="Zee F."/>
            <person name="Moore P.H."/>
            <person name="Sunkar R."/>
            <person name="Leebens-Mack J.H."/>
            <person name="Mockler T."/>
            <person name="Bennetzen J.L."/>
            <person name="Freeling M."/>
            <person name="Sankoff D."/>
            <person name="Paterson A.H."/>
            <person name="Zhu X."/>
            <person name="Yang X."/>
            <person name="Smith J.A."/>
            <person name="Cushman J.C."/>
            <person name="Paull R.E."/>
            <person name="Yu Q."/>
        </authorList>
    </citation>
    <scope>NUCLEOTIDE SEQUENCE [LARGE SCALE GENOMIC DNA]</scope>
    <source>
        <strain evidence="5">cv. F153</strain>
    </source>
</reference>
<evidence type="ECO:0000256" key="1">
    <source>
        <dbReference type="ARBA" id="ARBA00010845"/>
    </source>
</evidence>
<feature type="region of interest" description="Disordered" evidence="3">
    <location>
        <begin position="319"/>
        <end position="385"/>
    </location>
</feature>
<dbReference type="GO" id="GO:0045144">
    <property type="term" value="P:meiotic sister chromatid segregation"/>
    <property type="evidence" value="ECO:0007669"/>
    <property type="project" value="InterPro"/>
</dbReference>
<evidence type="ECO:0000313" key="5">
    <source>
        <dbReference type="Proteomes" id="UP000515123"/>
    </source>
</evidence>
<dbReference type="GO" id="GO:0005634">
    <property type="term" value="C:nucleus"/>
    <property type="evidence" value="ECO:0007669"/>
    <property type="project" value="InterPro"/>
</dbReference>